<accession>A0A9P7VN61</accession>
<name>A0A9P7VN61_9AGAR</name>
<proteinExistence type="predicted"/>
<protein>
    <submittedName>
        <fullName evidence="1">Uncharacterized protein</fullName>
    </submittedName>
</protein>
<dbReference type="RefSeq" id="XP_043037299.1">
    <property type="nucleotide sequence ID" value="XM_043184345.1"/>
</dbReference>
<dbReference type="Proteomes" id="UP000812287">
    <property type="component" value="Unassembled WGS sequence"/>
</dbReference>
<dbReference type="GeneID" id="66106642"/>
<reference evidence="1" key="1">
    <citation type="submission" date="2020-11" db="EMBL/GenBank/DDBJ databases">
        <title>Adaptations for nitrogen fixation in a non-lichenized fungal sporocarp promotes dispersal by wood-feeding termites.</title>
        <authorList>
            <consortium name="DOE Joint Genome Institute"/>
            <person name="Koch R.A."/>
            <person name="Yoon G."/>
            <person name="Arayal U."/>
            <person name="Lail K."/>
            <person name="Amirebrahimi M."/>
            <person name="Labutti K."/>
            <person name="Lipzen A."/>
            <person name="Riley R."/>
            <person name="Barry K."/>
            <person name="Henrissat B."/>
            <person name="Grigoriev I.V."/>
            <person name="Herr J.R."/>
            <person name="Aime M.C."/>
        </authorList>
    </citation>
    <scope>NUCLEOTIDE SEQUENCE</scope>
    <source>
        <strain evidence="1">MCA 3950</strain>
    </source>
</reference>
<evidence type="ECO:0000313" key="2">
    <source>
        <dbReference type="Proteomes" id="UP000812287"/>
    </source>
</evidence>
<dbReference type="AlphaFoldDB" id="A0A9P7VN61"/>
<organism evidence="1 2">
    <name type="scientific">Guyanagaster necrorhizus</name>
    <dbReference type="NCBI Taxonomy" id="856835"/>
    <lineage>
        <taxon>Eukaryota</taxon>
        <taxon>Fungi</taxon>
        <taxon>Dikarya</taxon>
        <taxon>Basidiomycota</taxon>
        <taxon>Agaricomycotina</taxon>
        <taxon>Agaricomycetes</taxon>
        <taxon>Agaricomycetidae</taxon>
        <taxon>Agaricales</taxon>
        <taxon>Marasmiineae</taxon>
        <taxon>Physalacriaceae</taxon>
        <taxon>Guyanagaster</taxon>
    </lineage>
</organism>
<keyword evidence="2" id="KW-1185">Reference proteome</keyword>
<sequence length="112" mass="12639">MNAGLIALQGVFSSIDRKQDEHWSTIAVCNSTMIEEHSVKQEEIGSVLTVIKNFMEQQTSIQMDTAQRWSIEEHDYQVGERYLKILEGRTGVPGVCNEDAADKPRVRNADSQ</sequence>
<comment type="caution">
    <text evidence="1">The sequence shown here is derived from an EMBL/GenBank/DDBJ whole genome shotgun (WGS) entry which is preliminary data.</text>
</comment>
<dbReference type="EMBL" id="MU250543">
    <property type="protein sequence ID" value="KAG7443799.1"/>
    <property type="molecule type" value="Genomic_DNA"/>
</dbReference>
<evidence type="ECO:0000313" key="1">
    <source>
        <dbReference type="EMBL" id="KAG7443799.1"/>
    </source>
</evidence>
<gene>
    <name evidence="1" type="ORF">BT62DRAFT_921729</name>
</gene>